<evidence type="ECO:0000259" key="1">
    <source>
        <dbReference type="PROSITE" id="PS50097"/>
    </source>
</evidence>
<evidence type="ECO:0000313" key="2">
    <source>
        <dbReference type="EMBL" id="KAH7245154.1"/>
    </source>
</evidence>
<dbReference type="PANTHER" id="PTHR47843:SF5">
    <property type="entry name" value="BTB_POZ DOMAIN PROTEIN"/>
    <property type="match status" value="1"/>
</dbReference>
<dbReference type="Gene3D" id="3.30.710.10">
    <property type="entry name" value="Potassium Channel Kv1.1, Chain A"/>
    <property type="match status" value="1"/>
</dbReference>
<keyword evidence="3" id="KW-1185">Reference proteome</keyword>
<proteinExistence type="predicted"/>
<accession>A0A8K0RZL9</accession>
<dbReference type="PROSITE" id="PS50097">
    <property type="entry name" value="BTB"/>
    <property type="match status" value="1"/>
</dbReference>
<comment type="caution">
    <text evidence="2">The sequence shown here is derived from an EMBL/GenBank/DDBJ whole genome shotgun (WGS) entry which is preliminary data.</text>
</comment>
<dbReference type="Proteomes" id="UP000813427">
    <property type="component" value="Unassembled WGS sequence"/>
</dbReference>
<dbReference type="PANTHER" id="PTHR47843">
    <property type="entry name" value="BTB DOMAIN-CONTAINING PROTEIN-RELATED"/>
    <property type="match status" value="1"/>
</dbReference>
<dbReference type="AlphaFoldDB" id="A0A8K0RZL9"/>
<dbReference type="Pfam" id="PF00651">
    <property type="entry name" value="BTB"/>
    <property type="match status" value="1"/>
</dbReference>
<dbReference type="EMBL" id="JAGPXF010000004">
    <property type="protein sequence ID" value="KAH7245154.1"/>
    <property type="molecule type" value="Genomic_DNA"/>
</dbReference>
<dbReference type="SMART" id="SM00225">
    <property type="entry name" value="BTB"/>
    <property type="match status" value="1"/>
</dbReference>
<dbReference type="SUPFAM" id="SSF54695">
    <property type="entry name" value="POZ domain"/>
    <property type="match status" value="1"/>
</dbReference>
<protein>
    <recommendedName>
        <fullName evidence="1">BTB domain-containing protein</fullName>
    </recommendedName>
</protein>
<evidence type="ECO:0000313" key="3">
    <source>
        <dbReference type="Proteomes" id="UP000813427"/>
    </source>
</evidence>
<sequence>MALQAHAFLFSMVETGEFSDFTLVCDGHEFKLHRVVVCPQSLVIAAALSGGFQETTTKIINVNEFDISTVRHMISFLYTGEYQVETKSEDSPIFSDEQCHDEADSISQPCSDPESMKNETIENILSHLRVNAIADYYNVESLAQLANSKIQANLEHGQEADLFPRVIQEMSKSNRDEKLCAIVASATAECMGELIELQGFQDVELEHTLVFEMLRALTRKIKEVQSQLGASQQVTAIYERATVDEFKRNSLYRERVDRSVAHLENTTTCRNCAKVFGYILEARGPGSPVSHVLRCRGCLCRHP</sequence>
<dbReference type="OrthoDB" id="1022638at2759"/>
<dbReference type="InterPro" id="IPR011333">
    <property type="entry name" value="SKP1/BTB/POZ_sf"/>
</dbReference>
<name>A0A8K0RZL9_9HYPO</name>
<dbReference type="InterPro" id="IPR000210">
    <property type="entry name" value="BTB/POZ_dom"/>
</dbReference>
<gene>
    <name evidence="2" type="ORF">BKA59DRAFT_526666</name>
</gene>
<reference evidence="2" key="1">
    <citation type="journal article" date="2021" name="Nat. Commun.">
        <title>Genetic determinants of endophytism in the Arabidopsis root mycobiome.</title>
        <authorList>
            <person name="Mesny F."/>
            <person name="Miyauchi S."/>
            <person name="Thiergart T."/>
            <person name="Pickel B."/>
            <person name="Atanasova L."/>
            <person name="Karlsson M."/>
            <person name="Huettel B."/>
            <person name="Barry K.W."/>
            <person name="Haridas S."/>
            <person name="Chen C."/>
            <person name="Bauer D."/>
            <person name="Andreopoulos W."/>
            <person name="Pangilinan J."/>
            <person name="LaButti K."/>
            <person name="Riley R."/>
            <person name="Lipzen A."/>
            <person name="Clum A."/>
            <person name="Drula E."/>
            <person name="Henrissat B."/>
            <person name="Kohler A."/>
            <person name="Grigoriev I.V."/>
            <person name="Martin F.M."/>
            <person name="Hacquard S."/>
        </authorList>
    </citation>
    <scope>NUCLEOTIDE SEQUENCE</scope>
    <source>
        <strain evidence="2">MPI-SDFR-AT-0068</strain>
    </source>
</reference>
<organism evidence="2 3">
    <name type="scientific">Fusarium tricinctum</name>
    <dbReference type="NCBI Taxonomy" id="61284"/>
    <lineage>
        <taxon>Eukaryota</taxon>
        <taxon>Fungi</taxon>
        <taxon>Dikarya</taxon>
        <taxon>Ascomycota</taxon>
        <taxon>Pezizomycotina</taxon>
        <taxon>Sordariomycetes</taxon>
        <taxon>Hypocreomycetidae</taxon>
        <taxon>Hypocreales</taxon>
        <taxon>Nectriaceae</taxon>
        <taxon>Fusarium</taxon>
        <taxon>Fusarium tricinctum species complex</taxon>
    </lineage>
</organism>
<dbReference type="CDD" id="cd18186">
    <property type="entry name" value="BTB_POZ_ZBTB_KLHL-like"/>
    <property type="match status" value="1"/>
</dbReference>
<feature type="domain" description="BTB" evidence="1">
    <location>
        <begin position="19"/>
        <end position="86"/>
    </location>
</feature>